<evidence type="ECO:0008006" key="4">
    <source>
        <dbReference type="Google" id="ProtNLM"/>
    </source>
</evidence>
<feature type="region of interest" description="Disordered" evidence="1">
    <location>
        <begin position="64"/>
        <end position="83"/>
    </location>
</feature>
<dbReference type="EMBL" id="JARBHB010000001">
    <property type="protein sequence ID" value="KAJ8894783.1"/>
    <property type="molecule type" value="Genomic_DNA"/>
</dbReference>
<evidence type="ECO:0000313" key="3">
    <source>
        <dbReference type="Proteomes" id="UP001159363"/>
    </source>
</evidence>
<comment type="caution">
    <text evidence="2">The sequence shown here is derived from an EMBL/GenBank/DDBJ whole genome shotgun (WGS) entry which is preliminary data.</text>
</comment>
<evidence type="ECO:0000313" key="2">
    <source>
        <dbReference type="EMBL" id="KAJ8894783.1"/>
    </source>
</evidence>
<sequence length="83" mass="9440">MEEDFIQIKKFPNEQYVISAGSRDCDVLCISDVGSGAVFQFLASTDHTWEQTLELTRAAENAAKIAESKAEKEKRVRKSRWDD</sequence>
<reference evidence="2 3" key="1">
    <citation type="submission" date="2023-02" db="EMBL/GenBank/DDBJ databases">
        <title>LHISI_Scaffold_Assembly.</title>
        <authorList>
            <person name="Stuart O.P."/>
            <person name="Cleave R."/>
            <person name="Magrath M.J.L."/>
            <person name="Mikheyev A.S."/>
        </authorList>
    </citation>
    <scope>NUCLEOTIDE SEQUENCE [LARGE SCALE GENOMIC DNA]</scope>
    <source>
        <strain evidence="2">Daus_M_001</strain>
        <tissue evidence="2">Leg muscle</tissue>
    </source>
</reference>
<proteinExistence type="predicted"/>
<name>A0ABQ9IDN2_9NEOP</name>
<keyword evidence="3" id="KW-1185">Reference proteome</keyword>
<gene>
    <name evidence="2" type="ORF">PR048_000090</name>
</gene>
<accession>A0ABQ9IDN2</accession>
<protein>
    <recommendedName>
        <fullName evidence="4">MHC class I antigen</fullName>
    </recommendedName>
</protein>
<feature type="compositionally biased region" description="Basic and acidic residues" evidence="1">
    <location>
        <begin position="66"/>
        <end position="83"/>
    </location>
</feature>
<organism evidence="2 3">
    <name type="scientific">Dryococelus australis</name>
    <dbReference type="NCBI Taxonomy" id="614101"/>
    <lineage>
        <taxon>Eukaryota</taxon>
        <taxon>Metazoa</taxon>
        <taxon>Ecdysozoa</taxon>
        <taxon>Arthropoda</taxon>
        <taxon>Hexapoda</taxon>
        <taxon>Insecta</taxon>
        <taxon>Pterygota</taxon>
        <taxon>Neoptera</taxon>
        <taxon>Polyneoptera</taxon>
        <taxon>Phasmatodea</taxon>
        <taxon>Verophasmatodea</taxon>
        <taxon>Anareolatae</taxon>
        <taxon>Phasmatidae</taxon>
        <taxon>Eurycanthinae</taxon>
        <taxon>Dryococelus</taxon>
    </lineage>
</organism>
<dbReference type="Proteomes" id="UP001159363">
    <property type="component" value="Chromosome 1"/>
</dbReference>
<evidence type="ECO:0000256" key="1">
    <source>
        <dbReference type="SAM" id="MobiDB-lite"/>
    </source>
</evidence>